<organism evidence="1 2">
    <name type="scientific">Bacteroides faecium</name>
    <dbReference type="NCBI Taxonomy" id="2715212"/>
    <lineage>
        <taxon>Bacteria</taxon>
        <taxon>Pseudomonadati</taxon>
        <taxon>Bacteroidota</taxon>
        <taxon>Bacteroidia</taxon>
        <taxon>Bacteroidales</taxon>
        <taxon>Bacteroidaceae</taxon>
        <taxon>Bacteroides</taxon>
    </lineage>
</organism>
<dbReference type="EMBL" id="CP050831">
    <property type="protein sequence ID" value="QIU93905.1"/>
    <property type="molecule type" value="Genomic_DNA"/>
</dbReference>
<dbReference type="InterPro" id="IPR027417">
    <property type="entry name" value="P-loop_NTPase"/>
</dbReference>
<dbReference type="PANTHER" id="PTHR13696">
    <property type="entry name" value="P-LOOP CONTAINING NUCLEOSIDE TRIPHOSPHATE HYDROLASE"/>
    <property type="match status" value="1"/>
</dbReference>
<dbReference type="SUPFAM" id="SSF52540">
    <property type="entry name" value="P-loop containing nucleoside triphosphate hydrolases"/>
    <property type="match status" value="1"/>
</dbReference>
<accession>A0A6H0KKT8</accession>
<keyword evidence="2" id="KW-1185">Reference proteome</keyword>
<dbReference type="AlphaFoldDB" id="A0A6H0KKT8"/>
<dbReference type="RefSeq" id="WP_167961482.1">
    <property type="nucleotide sequence ID" value="NZ_CP050831.1"/>
</dbReference>
<dbReference type="Gene3D" id="3.40.50.300">
    <property type="entry name" value="P-loop containing nucleotide triphosphate hydrolases"/>
    <property type="match status" value="1"/>
</dbReference>
<dbReference type="KEGG" id="bfc:BacF7301_06985"/>
<dbReference type="SUPFAM" id="SSF48452">
    <property type="entry name" value="TPR-like"/>
    <property type="match status" value="1"/>
</dbReference>
<evidence type="ECO:0000313" key="2">
    <source>
        <dbReference type="Proteomes" id="UP000501780"/>
    </source>
</evidence>
<dbReference type="Gene3D" id="1.25.40.10">
    <property type="entry name" value="Tetratricopeptide repeat domain"/>
    <property type="match status" value="1"/>
</dbReference>
<name>A0A6H0KKT8_9BACE</name>
<evidence type="ECO:0000313" key="1">
    <source>
        <dbReference type="EMBL" id="QIU93905.1"/>
    </source>
</evidence>
<dbReference type="NCBIfam" id="NF047398">
    <property type="entry name" value="AAA_KGGVGR"/>
    <property type="match status" value="1"/>
</dbReference>
<dbReference type="InterPro" id="IPR050678">
    <property type="entry name" value="DNA_Partitioning_ATPase"/>
</dbReference>
<reference evidence="1 2" key="1">
    <citation type="submission" date="2020-03" db="EMBL/GenBank/DDBJ databases">
        <title>Genomic analysis of Bacteroides faecium CBA7301.</title>
        <authorList>
            <person name="Kim J."/>
            <person name="Roh S.W."/>
        </authorList>
    </citation>
    <scope>NUCLEOTIDE SEQUENCE [LARGE SCALE GENOMIC DNA]</scope>
    <source>
        <strain evidence="1 2">CBA7301</strain>
    </source>
</reference>
<proteinExistence type="predicted"/>
<dbReference type="PANTHER" id="PTHR13696:SF52">
    <property type="entry name" value="PARA FAMILY PROTEIN CT_582"/>
    <property type="match status" value="1"/>
</dbReference>
<dbReference type="InterPro" id="IPR011990">
    <property type="entry name" value="TPR-like_helical_dom_sf"/>
</dbReference>
<dbReference type="Proteomes" id="UP000501780">
    <property type="component" value="Chromosome"/>
</dbReference>
<sequence>MKTFTFYSYKGGVGRTLALVNVANRLVEFGKKVCILDFDLEAPGLQSKYAKELQQPIYKGLVDYIYSYAVENVQPRHISDYMVDIHLTNAINTIHLCAAGDVDSSDYWKKLARINWWNLFYAENSYGIDFFLNLKKQIEEELAPDFLLIDSRTGITEMSAITMSLLADDVVFLAANNEENIKGCCKVLNSLSAPENNLLGIKRTYHFVLTRIPLPDSPDEKVKHNIIVEQKTNIIKECLAKNGITLESANVIHSDRCLEENELCNTSYIYEVSKTSSVKEYMALYDSLVKNYFLEEDRVTFDNYKQLQLEVDKLLRYYRGNDSHFMEQAELLVKSYPQFSYGYSFISNYYFDRFEFEKALEYAQKATATLGPDLLPIQLKEIHLNLLLGNYQRSENLLNKIYDKDNEFTEFLKVKIDHMMFHNEEHDIKAITKLIKAHPDNVKYRNEEARIWNFYKKYASALEAIYETLEIDSESAMAYITLAEIKYRMNDKLDFYRNIELALKYNYDLRWVKYDEMFYIYKECLEDERFLAILDKYDVRHIISFWLS</sequence>
<gene>
    <name evidence="1" type="ORF">BacF7301_06985</name>
</gene>
<protein>
    <submittedName>
        <fullName evidence="1">AAA family ATPase</fullName>
    </submittedName>
</protein>